<keyword evidence="2" id="KW-1185">Reference proteome</keyword>
<accession>A0ABQ7ZF93</accession>
<proteinExistence type="predicted"/>
<dbReference type="Proteomes" id="UP000824890">
    <property type="component" value="Unassembled WGS sequence"/>
</dbReference>
<sequence length="128" mass="14565">MVQRYKADAREFVIPNHRSLLSSQHGCRSYQHARIQQAGGHPKGSYLTYLSVYYSSGLKFRVREYIYIYITLPKGVRVSGKDVKMILMLITAYLKESLLQLKAISSGDPSTSLKVSLLMHISLSFSLY</sequence>
<name>A0ABQ7ZF93_BRANA</name>
<evidence type="ECO:0000313" key="2">
    <source>
        <dbReference type="Proteomes" id="UP000824890"/>
    </source>
</evidence>
<dbReference type="EMBL" id="JAGKQM010000015">
    <property type="protein sequence ID" value="KAH0878864.1"/>
    <property type="molecule type" value="Genomic_DNA"/>
</dbReference>
<gene>
    <name evidence="1" type="ORF">HID58_066258</name>
</gene>
<evidence type="ECO:0000313" key="1">
    <source>
        <dbReference type="EMBL" id="KAH0878864.1"/>
    </source>
</evidence>
<reference evidence="1 2" key="1">
    <citation type="submission" date="2021-05" db="EMBL/GenBank/DDBJ databases">
        <title>Genome Assembly of Synthetic Allotetraploid Brassica napus Reveals Homoeologous Exchanges between Subgenomes.</title>
        <authorList>
            <person name="Davis J.T."/>
        </authorList>
    </citation>
    <scope>NUCLEOTIDE SEQUENCE [LARGE SCALE GENOMIC DNA]</scope>
    <source>
        <strain evidence="2">cv. Da-Ae</strain>
        <tissue evidence="1">Seedling</tissue>
    </source>
</reference>
<protein>
    <submittedName>
        <fullName evidence="1">Uncharacterized protein</fullName>
    </submittedName>
</protein>
<organism evidence="1 2">
    <name type="scientific">Brassica napus</name>
    <name type="common">Rape</name>
    <dbReference type="NCBI Taxonomy" id="3708"/>
    <lineage>
        <taxon>Eukaryota</taxon>
        <taxon>Viridiplantae</taxon>
        <taxon>Streptophyta</taxon>
        <taxon>Embryophyta</taxon>
        <taxon>Tracheophyta</taxon>
        <taxon>Spermatophyta</taxon>
        <taxon>Magnoliopsida</taxon>
        <taxon>eudicotyledons</taxon>
        <taxon>Gunneridae</taxon>
        <taxon>Pentapetalae</taxon>
        <taxon>rosids</taxon>
        <taxon>malvids</taxon>
        <taxon>Brassicales</taxon>
        <taxon>Brassicaceae</taxon>
        <taxon>Brassiceae</taxon>
        <taxon>Brassica</taxon>
    </lineage>
</organism>
<comment type="caution">
    <text evidence="1">The sequence shown here is derived from an EMBL/GenBank/DDBJ whole genome shotgun (WGS) entry which is preliminary data.</text>
</comment>